<evidence type="ECO:0000313" key="1">
    <source>
        <dbReference type="EMBL" id="SJN23441.1"/>
    </source>
</evidence>
<dbReference type="AlphaFoldDB" id="A0A1R4IU89"/>
<dbReference type="PANTHER" id="PTHR36932">
    <property type="entry name" value="CAPSULAR POLYSACCHARIDE BIOSYNTHESIS PROTEIN"/>
    <property type="match status" value="1"/>
</dbReference>
<evidence type="ECO:0000313" key="2">
    <source>
        <dbReference type="Proteomes" id="UP000196320"/>
    </source>
</evidence>
<dbReference type="RefSeq" id="WP_087130177.1">
    <property type="nucleotide sequence ID" value="NZ_FUKO01000012.1"/>
</dbReference>
<dbReference type="Proteomes" id="UP000196320">
    <property type="component" value="Unassembled WGS sequence"/>
</dbReference>
<accession>A0A1R4IU89</accession>
<protein>
    <submittedName>
        <fullName evidence="1">Adenylate-forming enzyme</fullName>
    </submittedName>
</protein>
<dbReference type="InterPro" id="IPR012685">
    <property type="entry name" value="CHP02304_F390_synth-rel"/>
</dbReference>
<dbReference type="EMBL" id="FUKO01000012">
    <property type="protein sequence ID" value="SJN23441.1"/>
    <property type="molecule type" value="Genomic_DNA"/>
</dbReference>
<gene>
    <name evidence="1" type="ORF">FM104_04030</name>
</gene>
<keyword evidence="2" id="KW-1185">Reference proteome</keyword>
<dbReference type="NCBIfam" id="TIGR02304">
    <property type="entry name" value="aden_form_hyp"/>
    <property type="match status" value="1"/>
</dbReference>
<dbReference type="Gene3D" id="3.40.50.12780">
    <property type="entry name" value="N-terminal domain of ligase-like"/>
    <property type="match status" value="1"/>
</dbReference>
<organism evidence="1 2">
    <name type="scientific">Microbacterium esteraromaticum</name>
    <dbReference type="NCBI Taxonomy" id="57043"/>
    <lineage>
        <taxon>Bacteria</taxon>
        <taxon>Bacillati</taxon>
        <taxon>Actinomycetota</taxon>
        <taxon>Actinomycetes</taxon>
        <taxon>Micrococcales</taxon>
        <taxon>Microbacteriaceae</taxon>
        <taxon>Microbacterium</taxon>
    </lineage>
</organism>
<dbReference type="InterPro" id="IPR053158">
    <property type="entry name" value="CapK_Type1_Caps_Biosynth"/>
</dbReference>
<dbReference type="InterPro" id="IPR042099">
    <property type="entry name" value="ANL_N_sf"/>
</dbReference>
<dbReference type="SUPFAM" id="SSF56801">
    <property type="entry name" value="Acetyl-CoA synthetase-like"/>
    <property type="match status" value="1"/>
</dbReference>
<dbReference type="OrthoDB" id="580775at2"/>
<sequence>MSRVRVVREFIAVRWLRRLRTRAAVQRRQQRMLRAHLRFLVVHSPYFRQLTGGAVPKLGELPLMDKAVMMSNFDALNTVGITRDHAEELAMAGERSRDFADELDGCSVGLSSGTSGHRGLFVVSRAEREAWAGTVLARTLPRGKILGHRIALFLRADNTLYESVASRAVTFEYFDIFDEFAGNLARLEAFQPTILVAPPSVLLQIAASAPVGTQSLQKAYAVAEVLEEMDSARIRSALKLDVLHQIYQCTEGFLAHTCELGTIHLNEDAVLFEREELGDHRFVPIVTDLRRRAQPIVRYRLGDILRERSTPCPCGSALTAIERIEGREGDTLLLAGADGASKPVFADVLSRALLYADGFLDYRIVQTGAARLEIALDSDDPEVRARVAAELAAALTGLGCRVPDMAFTMYRPDGQNKMRRVRRDWRGNLDEGL</sequence>
<proteinExistence type="predicted"/>
<dbReference type="PANTHER" id="PTHR36932:SF1">
    <property type="entry name" value="CAPSULAR POLYSACCHARIDE BIOSYNTHESIS PROTEIN"/>
    <property type="match status" value="1"/>
</dbReference>
<reference evidence="1 2" key="1">
    <citation type="submission" date="2017-02" db="EMBL/GenBank/DDBJ databases">
        <authorList>
            <person name="Peterson S.W."/>
        </authorList>
    </citation>
    <scope>NUCLEOTIDE SEQUENCE [LARGE SCALE GENOMIC DNA]</scope>
    <source>
        <strain evidence="1 2">B Mb 05.01</strain>
    </source>
</reference>
<name>A0A1R4IU89_9MICO</name>